<dbReference type="InterPro" id="IPR020635">
    <property type="entry name" value="Tyr_kinase_cat_dom"/>
</dbReference>
<dbReference type="PROSITE" id="PS50011">
    <property type="entry name" value="PROTEIN_KINASE_DOM"/>
    <property type="match status" value="1"/>
</dbReference>
<feature type="domain" description="Protein kinase" evidence="6">
    <location>
        <begin position="2"/>
        <end position="268"/>
    </location>
</feature>
<dbReference type="AlphaFoldDB" id="A0A125W1Y0"/>
<dbReference type="Gene3D" id="3.40.50.300">
    <property type="entry name" value="P-loop containing nucleotide triphosphate hydrolases"/>
    <property type="match status" value="2"/>
</dbReference>
<evidence type="ECO:0000259" key="6">
    <source>
        <dbReference type="PROSITE" id="PS50011"/>
    </source>
</evidence>
<dbReference type="GO" id="GO:0043139">
    <property type="term" value="F:5'-3' DNA helicase activity"/>
    <property type="evidence" value="ECO:0007669"/>
    <property type="project" value="TreeGrafter"/>
</dbReference>
<dbReference type="InterPro" id="IPR050534">
    <property type="entry name" value="Coronavir_polyprotein_1ab"/>
</dbReference>
<dbReference type="SUPFAM" id="SSF52540">
    <property type="entry name" value="P-loop containing nucleoside triphosphate hydrolases"/>
    <property type="match status" value="1"/>
</dbReference>
<name>A0A125W1Y0_ENTFL</name>
<evidence type="ECO:0000256" key="5">
    <source>
        <dbReference type="ARBA" id="ARBA00022840"/>
    </source>
</evidence>
<dbReference type="CDD" id="cd14014">
    <property type="entry name" value="STKc_PknB_like"/>
    <property type="match status" value="1"/>
</dbReference>
<evidence type="ECO:0000313" key="8">
    <source>
        <dbReference type="Proteomes" id="UP000004846"/>
    </source>
</evidence>
<dbReference type="GO" id="GO:0005524">
    <property type="term" value="F:ATP binding"/>
    <property type="evidence" value="ECO:0007669"/>
    <property type="project" value="UniProtKB-KW"/>
</dbReference>
<keyword evidence="4" id="KW-0347">Helicase</keyword>
<keyword evidence="5" id="KW-0067">ATP-binding</keyword>
<dbReference type="GO" id="GO:0004713">
    <property type="term" value="F:protein tyrosine kinase activity"/>
    <property type="evidence" value="ECO:0007669"/>
    <property type="project" value="InterPro"/>
</dbReference>
<dbReference type="PANTHER" id="PTHR43788:SF8">
    <property type="entry name" value="DNA-BINDING PROTEIN SMUBP-2"/>
    <property type="match status" value="1"/>
</dbReference>
<reference evidence="7 8" key="1">
    <citation type="submission" date="2010-07" db="EMBL/GenBank/DDBJ databases">
        <authorList>
            <person name="Sid Ahmed O."/>
        </authorList>
    </citation>
    <scope>NUCLEOTIDE SEQUENCE [LARGE SCALE GENOMIC DNA]</scope>
    <source>
        <strain evidence="7 8">TX4248</strain>
    </source>
</reference>
<dbReference type="InterPro" id="IPR011009">
    <property type="entry name" value="Kinase-like_dom_sf"/>
</dbReference>
<keyword evidence="2" id="KW-0547">Nucleotide-binding</keyword>
<dbReference type="InterPro" id="IPR041679">
    <property type="entry name" value="DNA2/NAM7-like_C"/>
</dbReference>
<evidence type="ECO:0000256" key="2">
    <source>
        <dbReference type="ARBA" id="ARBA00022741"/>
    </source>
</evidence>
<organism evidence="7 8">
    <name type="scientific">Enterococcus faecalis TX4248</name>
    <dbReference type="NCBI Taxonomy" id="749495"/>
    <lineage>
        <taxon>Bacteria</taxon>
        <taxon>Bacillati</taxon>
        <taxon>Bacillota</taxon>
        <taxon>Bacilli</taxon>
        <taxon>Lactobacillales</taxon>
        <taxon>Enterococcaceae</taxon>
        <taxon>Enterococcus</taxon>
    </lineage>
</organism>
<keyword evidence="3" id="KW-0378">Hydrolase</keyword>
<protein>
    <recommendedName>
        <fullName evidence="6">Protein kinase domain-containing protein</fullName>
    </recommendedName>
</protein>
<dbReference type="Gene3D" id="1.10.510.10">
    <property type="entry name" value="Transferase(Phosphotransferase) domain 1"/>
    <property type="match status" value="1"/>
</dbReference>
<dbReference type="InterPro" id="IPR000719">
    <property type="entry name" value="Prot_kinase_dom"/>
</dbReference>
<evidence type="ECO:0000256" key="1">
    <source>
        <dbReference type="ARBA" id="ARBA00007913"/>
    </source>
</evidence>
<comment type="similarity">
    <text evidence="1">Belongs to the DNA2/NAM7 helicase family.</text>
</comment>
<evidence type="ECO:0000256" key="3">
    <source>
        <dbReference type="ARBA" id="ARBA00022801"/>
    </source>
</evidence>
<dbReference type="PANTHER" id="PTHR43788">
    <property type="entry name" value="DNA2/NAM7 HELICASE FAMILY MEMBER"/>
    <property type="match status" value="1"/>
</dbReference>
<dbReference type="InterPro" id="IPR027417">
    <property type="entry name" value="P-loop_NTPase"/>
</dbReference>
<comment type="caution">
    <text evidence="7">The sequence shown here is derived from an EMBL/GenBank/DDBJ whole genome shotgun (WGS) entry which is preliminary data.</text>
</comment>
<dbReference type="GO" id="GO:0005694">
    <property type="term" value="C:chromosome"/>
    <property type="evidence" value="ECO:0007669"/>
    <property type="project" value="UniProtKB-ARBA"/>
</dbReference>
<dbReference type="CDD" id="cd18808">
    <property type="entry name" value="SF1_C_Upf1"/>
    <property type="match status" value="1"/>
</dbReference>
<dbReference type="InterPro" id="IPR008266">
    <property type="entry name" value="Tyr_kinase_AS"/>
</dbReference>
<evidence type="ECO:0000313" key="7">
    <source>
        <dbReference type="EMBL" id="EFM81412.1"/>
    </source>
</evidence>
<proteinExistence type="inferred from homology"/>
<dbReference type="Pfam" id="PF00069">
    <property type="entry name" value="Pkinase"/>
    <property type="match status" value="1"/>
</dbReference>
<dbReference type="InterPro" id="IPR047187">
    <property type="entry name" value="SF1_C_Upf1"/>
</dbReference>
<dbReference type="Pfam" id="PF13086">
    <property type="entry name" value="AAA_11"/>
    <property type="match status" value="1"/>
</dbReference>
<dbReference type="SMART" id="SM00219">
    <property type="entry name" value="TyrKc"/>
    <property type="match status" value="1"/>
</dbReference>
<evidence type="ECO:0000256" key="4">
    <source>
        <dbReference type="ARBA" id="ARBA00022806"/>
    </source>
</evidence>
<dbReference type="GO" id="GO:0016787">
    <property type="term" value="F:hydrolase activity"/>
    <property type="evidence" value="ECO:0007669"/>
    <property type="project" value="UniProtKB-KW"/>
</dbReference>
<dbReference type="Pfam" id="PF13087">
    <property type="entry name" value="AAA_12"/>
    <property type="match status" value="1"/>
</dbReference>
<accession>A0A125W1Y0</accession>
<dbReference type="FunFam" id="3.40.50.300:FF:000326">
    <property type="entry name" value="P-loop containing nucleoside triphosphate hydrolase"/>
    <property type="match status" value="1"/>
</dbReference>
<dbReference type="Proteomes" id="UP000004846">
    <property type="component" value="Unassembled WGS sequence"/>
</dbReference>
<dbReference type="InterPro" id="IPR041677">
    <property type="entry name" value="DNA2/NAM7_AAA_11"/>
</dbReference>
<dbReference type="HOGENOM" id="CLU_291470_0_0_9"/>
<dbReference type="RefSeq" id="WP_002402564.1">
    <property type="nucleotide sequence ID" value="NZ_GL454487.1"/>
</dbReference>
<sequence length="1060" mass="122307">MNLKPNQLINGQYAVIKLLHESRTLPSEVYLVQNIIDETLYTLKIIMKDTSLEKEVSEIFNREWKSLKNLNHENIVGYYDSGETETFYYILIDYVIRSETLEKFIEKNPNLTLTEKLKIFRDILFGIQHAHDKEIIHRDIAPNNILIAKSEDGLQVKIIDFGISKIKSLIYEEQTTVNHYFNYIYSSPEQVAQRRVSSFSDIYSLGRVLFFLISGKNPDQNPEIFVSQIKNLEVGDTLQNIIRKATEYEVISRYVSVESFLSILDNEIDKLESRDSELIFKLTNTVINDLFRMNIIDFPREDDAKRFLSKNDLDFYIYRIKNEQYDIVCDLIKFRCTVEKSKGIIILIRADELDSYSAQEKIIARAFPIKTKISFGFHSVDNKDCMYLYRFLEKVDAEYRDFMNQKKNKQTEDRLISIWSKKIKQQENLLQRKKNIGYYKQIEYDVESGYYHFVIESMDNIDDLEIGKNIALLNKVNGKLEKVGEIKKYTDEVIFISPVNNFESEKYNQSGRFGIDYSESLKVTRRAKNALDTLKQGMAENKNLLDIIIDPSIGTMRTNTKKVDFANEKIDPINGQAVISALGTQDIFLIQGPPGTGKSTVINELIYQIRQSEEDSKILLASQSHVAVDHIFNKLKKYFPEDLLVRIGNSERISKKSEANKIINQTKKWTTEIKQSSIQNMNDFIKDTKLRKILVNISKMDNGFVEEYEKIFKGNFSNDDKSFSKTLAQWYRGLDSLEGFDNLLLGKASIIASTCVGISSNKVMRHINFDWVIIDEAAKSTVPEVLIPMIKGKKIVLVGDHKQLPPIINEFDANIIKNTSSEKLSESLFEDLFLLAKDSDIAITLSKQFRMHPAISKMINKVFYLDDGVVITTDITPEERRLNYRIAKPVVWLSTERLQNNQQKKTTSKSFTNTCEANIILMELEHLEDSNSTNEKIKVGVISAYSGQKSLLEKLIKPSNTRWENLEIVIENVDAFQGSEVDVVIYSVVRSNANKDIGFLSEQRRLNVALSRAKSQVIIVGNAHFMKEASKKEHNYFEDVLIYINRYKTDCELEVIQSGI</sequence>
<dbReference type="EMBL" id="AEBR01000106">
    <property type="protein sequence ID" value="EFM81412.1"/>
    <property type="molecule type" value="Genomic_DNA"/>
</dbReference>
<dbReference type="SUPFAM" id="SSF56112">
    <property type="entry name" value="Protein kinase-like (PK-like)"/>
    <property type="match status" value="1"/>
</dbReference>
<gene>
    <name evidence="7" type="ORF">HMPREF9498_02944</name>
</gene>
<dbReference type="PROSITE" id="PS00109">
    <property type="entry name" value="PROTEIN_KINASE_TYR"/>
    <property type="match status" value="1"/>
</dbReference>